<dbReference type="EMBL" id="MFJG01000003">
    <property type="protein sequence ID" value="OGG07660.1"/>
    <property type="molecule type" value="Genomic_DNA"/>
</dbReference>
<dbReference type="AlphaFoldDB" id="A0A1F5Z5D4"/>
<dbReference type="InterPro" id="IPR000871">
    <property type="entry name" value="Beta-lactam_class-A"/>
</dbReference>
<dbReference type="GO" id="GO:0008800">
    <property type="term" value="F:beta-lactamase activity"/>
    <property type="evidence" value="ECO:0007669"/>
    <property type="project" value="InterPro"/>
</dbReference>
<dbReference type="Gene3D" id="3.40.710.10">
    <property type="entry name" value="DD-peptidase/beta-lactamase superfamily"/>
    <property type="match status" value="1"/>
</dbReference>
<name>A0A1F5Z5D4_9BACT</name>
<dbReference type="InterPro" id="IPR012338">
    <property type="entry name" value="Beta-lactam/transpept-like"/>
</dbReference>
<dbReference type="GO" id="GO:0030655">
    <property type="term" value="P:beta-lactam antibiotic catabolic process"/>
    <property type="evidence" value="ECO:0007669"/>
    <property type="project" value="InterPro"/>
</dbReference>
<gene>
    <name evidence="2" type="ORF">A2872_01730</name>
</gene>
<dbReference type="PANTHER" id="PTHR35333">
    <property type="entry name" value="BETA-LACTAMASE"/>
    <property type="match status" value="1"/>
</dbReference>
<dbReference type="SUPFAM" id="SSF56601">
    <property type="entry name" value="beta-lactamase/transpeptidase-like"/>
    <property type="match status" value="1"/>
</dbReference>
<dbReference type="InterPro" id="IPR045155">
    <property type="entry name" value="Beta-lactam_cat"/>
</dbReference>
<proteinExistence type="predicted"/>
<evidence type="ECO:0000313" key="3">
    <source>
        <dbReference type="Proteomes" id="UP000178681"/>
    </source>
</evidence>
<sequence length="305" mass="34223">MNNLILAITSFVLSISSALSVEKHVFISPVPENYVVDYQKNSQVFEIVKPPDRNDELAQVVRKAMQGTTGDYAIVIKNLKKGVSYSQNENKLMHAASLYKSWLVTAVYEDIRDGKLLEDQKLRESIPGLNNYFVIAPEDQELSSGYIDMTVKQAVEQTITISHNYTALALLKNVGGYDRVEKVLDEFGLANSTFKIRPQTTAGDMAIFLEKLYKREIGDEQISEKLIEVMSRNKLNEGLPKYLPNKVTVAHKTGEIMTYKHDAGIVYAPAGDYLIVAMSDSLSTFGAEERIAQISRAVYDYFNTL</sequence>
<reference evidence="2 3" key="1">
    <citation type="journal article" date="2016" name="Nat. Commun.">
        <title>Thousands of microbial genomes shed light on interconnected biogeochemical processes in an aquifer system.</title>
        <authorList>
            <person name="Anantharaman K."/>
            <person name="Brown C.T."/>
            <person name="Hug L.A."/>
            <person name="Sharon I."/>
            <person name="Castelle C.J."/>
            <person name="Probst A.J."/>
            <person name="Thomas B.C."/>
            <person name="Singh A."/>
            <person name="Wilkins M.J."/>
            <person name="Karaoz U."/>
            <person name="Brodie E.L."/>
            <person name="Williams K.H."/>
            <person name="Hubbard S.S."/>
            <person name="Banfield J.F."/>
        </authorList>
    </citation>
    <scope>NUCLEOTIDE SEQUENCE [LARGE SCALE GENOMIC DNA]</scope>
</reference>
<protein>
    <recommendedName>
        <fullName evidence="1">Beta-lactamase class A catalytic domain-containing protein</fullName>
    </recommendedName>
</protein>
<dbReference type="Pfam" id="PF13354">
    <property type="entry name" value="Beta-lactamase2"/>
    <property type="match status" value="1"/>
</dbReference>
<organism evidence="2 3">
    <name type="scientific">Candidatus Gottesmanbacteria bacterium RIFCSPHIGHO2_01_FULL_42_12</name>
    <dbReference type="NCBI Taxonomy" id="1798377"/>
    <lineage>
        <taxon>Bacteria</taxon>
        <taxon>Candidatus Gottesmaniibacteriota</taxon>
    </lineage>
</organism>
<comment type="caution">
    <text evidence="2">The sequence shown here is derived from an EMBL/GenBank/DDBJ whole genome shotgun (WGS) entry which is preliminary data.</text>
</comment>
<dbReference type="GO" id="GO:0046677">
    <property type="term" value="P:response to antibiotic"/>
    <property type="evidence" value="ECO:0007669"/>
    <property type="project" value="InterPro"/>
</dbReference>
<accession>A0A1F5Z5D4</accession>
<dbReference type="Proteomes" id="UP000178681">
    <property type="component" value="Unassembled WGS sequence"/>
</dbReference>
<evidence type="ECO:0000313" key="2">
    <source>
        <dbReference type="EMBL" id="OGG07660.1"/>
    </source>
</evidence>
<dbReference type="PANTHER" id="PTHR35333:SF3">
    <property type="entry name" value="BETA-LACTAMASE-TYPE TRANSPEPTIDASE FOLD CONTAINING PROTEIN"/>
    <property type="match status" value="1"/>
</dbReference>
<feature type="domain" description="Beta-lactamase class A catalytic" evidence="1">
    <location>
        <begin position="74"/>
        <end position="278"/>
    </location>
</feature>
<evidence type="ECO:0000259" key="1">
    <source>
        <dbReference type="Pfam" id="PF13354"/>
    </source>
</evidence>
<dbReference type="STRING" id="1798377.A2872_01730"/>